<dbReference type="Pfam" id="PF06739">
    <property type="entry name" value="SBBP"/>
    <property type="match status" value="1"/>
</dbReference>
<dbReference type="InterPro" id="IPR047153">
    <property type="entry name" value="TRIM45/56/19-like"/>
</dbReference>
<keyword evidence="5" id="KW-1185">Reference proteome</keyword>
<dbReference type="AlphaFoldDB" id="A0A6J8AR64"/>
<dbReference type="PANTHER" id="PTHR25462:SF229">
    <property type="entry name" value="TRANSCRIPTION INTERMEDIARY FACTOR 1-BETA"/>
    <property type="match status" value="1"/>
</dbReference>
<gene>
    <name evidence="4" type="ORF">MCOR_9446</name>
</gene>
<keyword evidence="1" id="KW-0479">Metal-binding</keyword>
<evidence type="ECO:0000259" key="3">
    <source>
        <dbReference type="PROSITE" id="PS50119"/>
    </source>
</evidence>
<dbReference type="PANTHER" id="PTHR25462">
    <property type="entry name" value="BONUS, ISOFORM C-RELATED"/>
    <property type="match status" value="1"/>
</dbReference>
<dbReference type="Pfam" id="PF22586">
    <property type="entry name" value="ANCHR-like_BBOX"/>
    <property type="match status" value="1"/>
</dbReference>
<dbReference type="SUPFAM" id="SSF101898">
    <property type="entry name" value="NHL repeat"/>
    <property type="match status" value="1"/>
</dbReference>
<dbReference type="EMBL" id="CACVKT020001732">
    <property type="protein sequence ID" value="CAC5370706.1"/>
    <property type="molecule type" value="Genomic_DNA"/>
</dbReference>
<name>A0A6J8AR64_MYTCO</name>
<dbReference type="GO" id="GO:0061630">
    <property type="term" value="F:ubiquitin protein ligase activity"/>
    <property type="evidence" value="ECO:0007669"/>
    <property type="project" value="TreeGrafter"/>
</dbReference>
<keyword evidence="2" id="KW-0175">Coiled coil</keyword>
<reference evidence="4 5" key="1">
    <citation type="submission" date="2020-06" db="EMBL/GenBank/DDBJ databases">
        <authorList>
            <person name="Li R."/>
            <person name="Bekaert M."/>
        </authorList>
    </citation>
    <scope>NUCLEOTIDE SEQUENCE [LARGE SCALE GENOMIC DNA]</scope>
    <source>
        <strain evidence="5">wild</strain>
    </source>
</reference>
<protein>
    <recommendedName>
        <fullName evidence="3">B box-type domain-containing protein</fullName>
    </recommendedName>
</protein>
<evidence type="ECO:0000256" key="1">
    <source>
        <dbReference type="PROSITE-ProRule" id="PRU00024"/>
    </source>
</evidence>
<dbReference type="Proteomes" id="UP000507470">
    <property type="component" value="Unassembled WGS sequence"/>
</dbReference>
<feature type="domain" description="B box-type" evidence="3">
    <location>
        <begin position="7"/>
        <end position="54"/>
    </location>
</feature>
<accession>A0A6J8AR64</accession>
<dbReference type="InterPro" id="IPR011042">
    <property type="entry name" value="6-blade_b-propeller_TolB-like"/>
</dbReference>
<sequence>MASSCKDVCTLCEDDNVSSQAVTWCTECEVFLCMDCDKHHKKSRSSKYHKTMRIEDYHKLPAVMQDISSQCQEHDKKFELYCSFHACPCCVQCVTKHQKCQEIKPLSDILTQVRFSAPVQLLEKDLKVLKENFDVILKYLKTMIDKNNIQKTKVIEKIGTIRKSLDDYLNKLEKQILGDLESKHSKLESNMSALVKQIERQSIKIHKLQDDYIKMRQYATDLQMYVGLREIEKKTSEAAKYIEDLESDGNLKEKKIEIKHLSDLQSLLQNVKFFGDIDITTSPSTVGIKAGRKDQAQDLVQTNPGIKQTKLPLLKTVTMPEKIGPLSINVCRLLPDGKISILDHMQKRLLLFSKDGIFIRIVITFKSYPYDICIVGRNTAAISFGTLKKSELIDIEKNKILKTIELSQNCNGVTSDGKTLVISTYGSLDENCTIVNLKDISHEILKGVEGSCISLFKENMYCTIWNKHNVRCYKRTGKPLWTFINKDIKYPYGIALDIDGFVYVASYGTNKIVVVTPDGKKCKTLLSEADGIIRPVGIDINRDRGIMIVVCGFGGGRQNILIFKI</sequence>
<evidence type="ECO:0000313" key="4">
    <source>
        <dbReference type="EMBL" id="CAC5370706.1"/>
    </source>
</evidence>
<dbReference type="InterPro" id="IPR010620">
    <property type="entry name" value="SBBP_repeat"/>
</dbReference>
<dbReference type="InterPro" id="IPR000315">
    <property type="entry name" value="Znf_B-box"/>
</dbReference>
<evidence type="ECO:0000256" key="2">
    <source>
        <dbReference type="SAM" id="Coils"/>
    </source>
</evidence>
<keyword evidence="1" id="KW-0862">Zinc</keyword>
<dbReference type="OrthoDB" id="6064561at2759"/>
<dbReference type="GO" id="GO:0008270">
    <property type="term" value="F:zinc ion binding"/>
    <property type="evidence" value="ECO:0007669"/>
    <property type="project" value="UniProtKB-KW"/>
</dbReference>
<dbReference type="Gene3D" id="3.30.160.60">
    <property type="entry name" value="Classic Zinc Finger"/>
    <property type="match status" value="1"/>
</dbReference>
<dbReference type="GO" id="GO:0006513">
    <property type="term" value="P:protein monoubiquitination"/>
    <property type="evidence" value="ECO:0007669"/>
    <property type="project" value="TreeGrafter"/>
</dbReference>
<keyword evidence="1" id="KW-0863">Zinc-finger</keyword>
<dbReference type="CDD" id="cd19757">
    <property type="entry name" value="Bbox1"/>
    <property type="match status" value="1"/>
</dbReference>
<dbReference type="Gene3D" id="2.120.10.30">
    <property type="entry name" value="TolB, C-terminal domain"/>
    <property type="match status" value="1"/>
</dbReference>
<organism evidence="4 5">
    <name type="scientific">Mytilus coruscus</name>
    <name type="common">Sea mussel</name>
    <dbReference type="NCBI Taxonomy" id="42192"/>
    <lineage>
        <taxon>Eukaryota</taxon>
        <taxon>Metazoa</taxon>
        <taxon>Spiralia</taxon>
        <taxon>Lophotrochozoa</taxon>
        <taxon>Mollusca</taxon>
        <taxon>Bivalvia</taxon>
        <taxon>Autobranchia</taxon>
        <taxon>Pteriomorphia</taxon>
        <taxon>Mytilida</taxon>
        <taxon>Mytiloidea</taxon>
        <taxon>Mytilidae</taxon>
        <taxon>Mytilinae</taxon>
        <taxon>Mytilus</taxon>
    </lineage>
</organism>
<feature type="coiled-coil region" evidence="2">
    <location>
        <begin position="177"/>
        <end position="248"/>
    </location>
</feature>
<proteinExistence type="predicted"/>
<evidence type="ECO:0000313" key="5">
    <source>
        <dbReference type="Proteomes" id="UP000507470"/>
    </source>
</evidence>
<dbReference type="PROSITE" id="PS50119">
    <property type="entry name" value="ZF_BBOX"/>
    <property type="match status" value="1"/>
</dbReference>